<comment type="caution">
    <text evidence="1">The sequence shown here is derived from an EMBL/GenBank/DDBJ whole genome shotgun (WGS) entry which is preliminary data.</text>
</comment>
<dbReference type="OrthoDB" id="1002360at2759"/>
<keyword evidence="1" id="KW-0695">RNA-directed DNA polymerase</keyword>
<dbReference type="EMBL" id="SMMG02000002">
    <property type="protein sequence ID" value="KAA3483296.1"/>
    <property type="molecule type" value="Genomic_DNA"/>
</dbReference>
<keyword evidence="2" id="KW-1185">Reference proteome</keyword>
<reference evidence="2" key="1">
    <citation type="journal article" date="2019" name="Plant Biotechnol. J.">
        <title>Genome sequencing of the Australian wild diploid species Gossypium australe highlights disease resistance and delayed gland morphogenesis.</title>
        <authorList>
            <person name="Cai Y."/>
            <person name="Cai X."/>
            <person name="Wang Q."/>
            <person name="Wang P."/>
            <person name="Zhang Y."/>
            <person name="Cai C."/>
            <person name="Xu Y."/>
            <person name="Wang K."/>
            <person name="Zhou Z."/>
            <person name="Wang C."/>
            <person name="Geng S."/>
            <person name="Li B."/>
            <person name="Dong Q."/>
            <person name="Hou Y."/>
            <person name="Wang H."/>
            <person name="Ai P."/>
            <person name="Liu Z."/>
            <person name="Yi F."/>
            <person name="Sun M."/>
            <person name="An G."/>
            <person name="Cheng J."/>
            <person name="Zhang Y."/>
            <person name="Shi Q."/>
            <person name="Xie Y."/>
            <person name="Shi X."/>
            <person name="Chang Y."/>
            <person name="Huang F."/>
            <person name="Chen Y."/>
            <person name="Hong S."/>
            <person name="Mi L."/>
            <person name="Sun Q."/>
            <person name="Zhang L."/>
            <person name="Zhou B."/>
            <person name="Peng R."/>
            <person name="Zhang X."/>
            <person name="Liu F."/>
        </authorList>
    </citation>
    <scope>NUCLEOTIDE SEQUENCE [LARGE SCALE GENOMIC DNA]</scope>
    <source>
        <strain evidence="2">cv. PA1801</strain>
    </source>
</reference>
<organism evidence="1 2">
    <name type="scientific">Gossypium australe</name>
    <dbReference type="NCBI Taxonomy" id="47621"/>
    <lineage>
        <taxon>Eukaryota</taxon>
        <taxon>Viridiplantae</taxon>
        <taxon>Streptophyta</taxon>
        <taxon>Embryophyta</taxon>
        <taxon>Tracheophyta</taxon>
        <taxon>Spermatophyta</taxon>
        <taxon>Magnoliopsida</taxon>
        <taxon>eudicotyledons</taxon>
        <taxon>Gunneridae</taxon>
        <taxon>Pentapetalae</taxon>
        <taxon>rosids</taxon>
        <taxon>malvids</taxon>
        <taxon>Malvales</taxon>
        <taxon>Malvaceae</taxon>
        <taxon>Malvoideae</taxon>
        <taxon>Gossypium</taxon>
    </lineage>
</organism>
<evidence type="ECO:0000313" key="2">
    <source>
        <dbReference type="Proteomes" id="UP000325315"/>
    </source>
</evidence>
<accession>A0A5B6WPV5</accession>
<sequence>MFSDHDVQHLNIDCVNSTTIVLIPMIKNSRNMSHFKPISLFLTVLNVCINEAQSAFVPGKMIIDNVLIAYEMFHALKKKKARKKGSIALKLDMSKAYDGVE</sequence>
<dbReference type="AlphaFoldDB" id="A0A5B6WPV5"/>
<evidence type="ECO:0000313" key="1">
    <source>
        <dbReference type="EMBL" id="KAA3483296.1"/>
    </source>
</evidence>
<dbReference type="Proteomes" id="UP000325315">
    <property type="component" value="Unassembled WGS sequence"/>
</dbReference>
<keyword evidence="1" id="KW-0548">Nucleotidyltransferase</keyword>
<gene>
    <name evidence="1" type="ORF">EPI10_005481</name>
</gene>
<dbReference type="GO" id="GO:0003964">
    <property type="term" value="F:RNA-directed DNA polymerase activity"/>
    <property type="evidence" value="ECO:0007669"/>
    <property type="project" value="UniProtKB-KW"/>
</dbReference>
<proteinExistence type="predicted"/>
<name>A0A5B6WPV5_9ROSI</name>
<protein>
    <submittedName>
        <fullName evidence="1">Reverse transcriptase</fullName>
    </submittedName>
</protein>
<keyword evidence="1" id="KW-0808">Transferase</keyword>